<organism evidence="2 3">
    <name type="scientific">Caecibacteroides pullorum</name>
    <dbReference type="NCBI Taxonomy" id="2725562"/>
    <lineage>
        <taxon>Bacteria</taxon>
        <taxon>Pseudomonadati</taxon>
        <taxon>Bacteroidota</taxon>
        <taxon>Bacteroidia</taxon>
        <taxon>Bacteroidales</taxon>
        <taxon>Bacteroidaceae</taxon>
        <taxon>Caecibacteroides</taxon>
    </lineage>
</organism>
<name>A0AA40ZTZ5_9BACT</name>
<accession>A0AA40ZTZ5</accession>
<sequence length="227" mass="25450">MKNKLLLLLLFLWTATIQAQTLPPLQLPEGAGTLRLGVVCGEESRWLDQCKVKNKGKHYTVKDKLWKGGKVELTICSLTDTQGIILKATAENLPSDARLCWAFGACDDKVVKTEQNDAIPTDACHDNVFCTEGNAFTVYYGEVMRLRTVHGVMPDGPEPILCDAHQQNNPLTLYRSGKKTDAPVIAALRTWQEGETLYFCLYKQNAKADYNRFMLPALFDKEIKNNP</sequence>
<evidence type="ECO:0000313" key="2">
    <source>
        <dbReference type="EMBL" id="MBM6857604.1"/>
    </source>
</evidence>
<dbReference type="AlphaFoldDB" id="A0AA40ZTZ5"/>
<dbReference type="RefSeq" id="WP_204971696.1">
    <property type="nucleotide sequence ID" value="NZ_JAAZTS010000011.1"/>
</dbReference>
<proteinExistence type="predicted"/>
<keyword evidence="1" id="KW-0732">Signal</keyword>
<keyword evidence="3" id="KW-1185">Reference proteome</keyword>
<dbReference type="CDD" id="cd11747">
    <property type="entry name" value="GH94N_like_1"/>
    <property type="match status" value="1"/>
</dbReference>
<evidence type="ECO:0000313" key="3">
    <source>
        <dbReference type="Proteomes" id="UP000698924"/>
    </source>
</evidence>
<feature type="chain" id="PRO_5041248370" evidence="1">
    <location>
        <begin position="20"/>
        <end position="227"/>
    </location>
</feature>
<evidence type="ECO:0000256" key="1">
    <source>
        <dbReference type="SAM" id="SignalP"/>
    </source>
</evidence>
<reference evidence="2 3" key="1">
    <citation type="journal article" date="2021" name="Sci. Rep.">
        <title>The distribution of antibiotic resistance genes in chicken gut microbiota commensals.</title>
        <authorList>
            <person name="Juricova H."/>
            <person name="Matiasovicova J."/>
            <person name="Kubasova T."/>
            <person name="Cejkova D."/>
            <person name="Rychlik I."/>
        </authorList>
    </citation>
    <scope>NUCLEOTIDE SEQUENCE [LARGE SCALE GENOMIC DNA]</scope>
    <source>
        <strain evidence="2 3">An421</strain>
    </source>
</reference>
<dbReference type="InterPro" id="IPR028028">
    <property type="entry name" value="DUF4450"/>
</dbReference>
<protein>
    <submittedName>
        <fullName evidence="2">DUF4450 domain-containing protein</fullName>
    </submittedName>
</protein>
<dbReference type="EMBL" id="JACJMO010000010">
    <property type="protein sequence ID" value="MBM6857604.1"/>
    <property type="molecule type" value="Genomic_DNA"/>
</dbReference>
<feature type="signal peptide" evidence="1">
    <location>
        <begin position="1"/>
        <end position="19"/>
    </location>
</feature>
<comment type="caution">
    <text evidence="2">The sequence shown here is derived from an EMBL/GenBank/DDBJ whole genome shotgun (WGS) entry which is preliminary data.</text>
</comment>
<dbReference type="Proteomes" id="UP000698924">
    <property type="component" value="Unassembled WGS sequence"/>
</dbReference>
<dbReference type="Pfam" id="PF14614">
    <property type="entry name" value="DUF4450"/>
    <property type="match status" value="1"/>
</dbReference>
<gene>
    <name evidence="2" type="ORF">H6D15_08340</name>
</gene>